<evidence type="ECO:0000256" key="3">
    <source>
        <dbReference type="ARBA" id="ARBA00022692"/>
    </source>
</evidence>
<feature type="transmembrane region" description="Helical" evidence="8">
    <location>
        <begin position="460"/>
        <end position="480"/>
    </location>
</feature>
<feature type="transmembrane region" description="Helical" evidence="8">
    <location>
        <begin position="110"/>
        <end position="137"/>
    </location>
</feature>
<dbReference type="GO" id="GO:0016491">
    <property type="term" value="F:oxidoreductase activity"/>
    <property type="evidence" value="ECO:0007669"/>
    <property type="project" value="UniProtKB-KW"/>
</dbReference>
<evidence type="ECO:0000313" key="11">
    <source>
        <dbReference type="Proteomes" id="UP000563050"/>
    </source>
</evidence>
<dbReference type="Proteomes" id="UP000563050">
    <property type="component" value="Unassembled WGS sequence"/>
</dbReference>
<feature type="transmembrane region" description="Helical" evidence="8">
    <location>
        <begin position="36"/>
        <end position="57"/>
    </location>
</feature>
<feature type="transmembrane region" description="Helical" evidence="8">
    <location>
        <begin position="162"/>
        <end position="185"/>
    </location>
</feature>
<keyword evidence="6 8" id="KW-0472">Membrane</keyword>
<keyword evidence="2" id="KW-1003">Cell membrane</keyword>
<feature type="transmembrane region" description="Helical" evidence="8">
    <location>
        <begin position="77"/>
        <end position="98"/>
    </location>
</feature>
<keyword evidence="4 8" id="KW-1133">Transmembrane helix</keyword>
<evidence type="ECO:0000259" key="9">
    <source>
        <dbReference type="Pfam" id="PF00361"/>
    </source>
</evidence>
<feature type="transmembrane region" description="Helical" evidence="8">
    <location>
        <begin position="275"/>
        <end position="293"/>
    </location>
</feature>
<gene>
    <name evidence="10" type="ORF">FHR95_001767</name>
</gene>
<feature type="transmembrane region" description="Helical" evidence="8">
    <location>
        <begin position="408"/>
        <end position="428"/>
    </location>
</feature>
<evidence type="ECO:0000313" key="10">
    <source>
        <dbReference type="EMBL" id="MBB3184206.1"/>
    </source>
</evidence>
<keyword evidence="3 7" id="KW-0812">Transmembrane</keyword>
<proteinExistence type="predicted"/>
<dbReference type="Pfam" id="PF00361">
    <property type="entry name" value="Proton_antipo_M"/>
    <property type="match status" value="1"/>
</dbReference>
<feature type="transmembrane region" description="Helical" evidence="8">
    <location>
        <begin position="313"/>
        <end position="336"/>
    </location>
</feature>
<dbReference type="EMBL" id="JACHXQ010000005">
    <property type="protein sequence ID" value="MBB3184206.1"/>
    <property type="molecule type" value="Genomic_DNA"/>
</dbReference>
<evidence type="ECO:0000256" key="5">
    <source>
        <dbReference type="ARBA" id="ARBA00023002"/>
    </source>
</evidence>
<dbReference type="AlphaFoldDB" id="A0A7W5GZI4"/>
<dbReference type="RefSeq" id="WP_183314123.1">
    <property type="nucleotide sequence ID" value="NZ_JACHXQ010000005.1"/>
</dbReference>
<keyword evidence="5" id="KW-0560">Oxidoreductase</keyword>
<comment type="subcellular location">
    <subcellularLocation>
        <location evidence="1">Cell membrane</location>
        <topology evidence="1">Multi-pass membrane protein</topology>
    </subcellularLocation>
    <subcellularLocation>
        <location evidence="7">Membrane</location>
        <topology evidence="7">Multi-pass membrane protein</topology>
    </subcellularLocation>
</comment>
<comment type="caution">
    <text evidence="10">The sequence shown here is derived from an EMBL/GenBank/DDBJ whole genome shotgun (WGS) entry which is preliminary data.</text>
</comment>
<evidence type="ECO:0000256" key="6">
    <source>
        <dbReference type="ARBA" id="ARBA00023136"/>
    </source>
</evidence>
<accession>A0A7W5GZI4</accession>
<evidence type="ECO:0000256" key="1">
    <source>
        <dbReference type="ARBA" id="ARBA00004651"/>
    </source>
</evidence>
<evidence type="ECO:0000256" key="8">
    <source>
        <dbReference type="SAM" id="Phobius"/>
    </source>
</evidence>
<dbReference type="InterPro" id="IPR052175">
    <property type="entry name" value="ComplexI-like_HydComp"/>
</dbReference>
<dbReference type="PRINTS" id="PR01434">
    <property type="entry name" value="NADHDHGNASE5"/>
</dbReference>
<keyword evidence="11" id="KW-1185">Reference proteome</keyword>
<sequence>MNGGLLLAALGTSLLAAVVIFLLPERAFRARTGVNLGAAVIKLSLVAWMVWGLRLGHEYAVAFPVLEGLPFVLRADALGIMFAGLSSLLWLFTTVYAIGYLEDSPNRKRFFGFFSLCVASTLGISLAGNLFTFLIFYELLTLSTYPLVVHRGTAKALAAGKVYLRFTLTAGLVLMIGMVALYALAGDIRFGQREILAGLEPEYQPLLVGLFWLLVAGFGVKAALVPLHGWLPRAMVAPAPVSALLHAVAVVKAGAFGIVRLVYDIYGIELSAELGVLHGLVAVAAVTIVFGSLRALAQQELKPRLAYSTVSQVAYIVLGVGLFGPLGTIAALSHLLHQGLMKVTLFFCAGNYAEELGIHRIDELDGAGRRMPLTSLAFTVGALGMIGVPPVVGFLSKWYLGIGAIQAGMPWVIAVLVTSSLLNAAYFLPILGRLWFRPGPDHGVGAWPGERRLGRFETHAWLLVPTMATALFSLMAGMLAGMPFSPLEWATQVTNAEYLR</sequence>
<feature type="domain" description="NADH:quinone oxidoreductase/Mrp antiporter transmembrane" evidence="9">
    <location>
        <begin position="127"/>
        <end position="422"/>
    </location>
</feature>
<dbReference type="PANTHER" id="PTHR42682:SF4">
    <property type="entry name" value="NADH-UBIQUINONE_PLASTOQUINONE"/>
    <property type="match status" value="1"/>
</dbReference>
<name>A0A7W5GZI4_9GAMM</name>
<protein>
    <submittedName>
        <fullName evidence="10">Multicomponent Na+:H+ antiporter subunit D</fullName>
    </submittedName>
</protein>
<feature type="transmembrane region" description="Helical" evidence="8">
    <location>
        <begin position="243"/>
        <end position="263"/>
    </location>
</feature>
<evidence type="ECO:0000256" key="7">
    <source>
        <dbReference type="RuleBase" id="RU000320"/>
    </source>
</evidence>
<dbReference type="PANTHER" id="PTHR42682">
    <property type="entry name" value="HYDROGENASE-4 COMPONENT F"/>
    <property type="match status" value="1"/>
</dbReference>
<reference evidence="10 11" key="1">
    <citation type="submission" date="2020-08" db="EMBL/GenBank/DDBJ databases">
        <title>Genomic Encyclopedia of Type Strains, Phase III (KMG-III): the genomes of soil and plant-associated and newly described type strains.</title>
        <authorList>
            <person name="Whitman W."/>
        </authorList>
    </citation>
    <scope>NUCLEOTIDE SEQUENCE [LARGE SCALE GENOMIC DNA]</scope>
    <source>
        <strain evidence="10 11">CECT 7341</strain>
    </source>
</reference>
<organism evidence="10 11">
    <name type="scientific">Halomonas fontilapidosi</name>
    <dbReference type="NCBI Taxonomy" id="616675"/>
    <lineage>
        <taxon>Bacteria</taxon>
        <taxon>Pseudomonadati</taxon>
        <taxon>Pseudomonadota</taxon>
        <taxon>Gammaproteobacteria</taxon>
        <taxon>Oceanospirillales</taxon>
        <taxon>Halomonadaceae</taxon>
        <taxon>Halomonas</taxon>
    </lineage>
</organism>
<dbReference type="GO" id="GO:0005886">
    <property type="term" value="C:plasma membrane"/>
    <property type="evidence" value="ECO:0007669"/>
    <property type="project" value="UniProtKB-SubCell"/>
</dbReference>
<feature type="transmembrane region" description="Helical" evidence="8">
    <location>
        <begin position="6"/>
        <end position="24"/>
    </location>
</feature>
<evidence type="ECO:0000256" key="4">
    <source>
        <dbReference type="ARBA" id="ARBA00022989"/>
    </source>
</evidence>
<feature type="transmembrane region" description="Helical" evidence="8">
    <location>
        <begin position="376"/>
        <end position="396"/>
    </location>
</feature>
<feature type="transmembrane region" description="Helical" evidence="8">
    <location>
        <begin position="206"/>
        <end position="231"/>
    </location>
</feature>
<evidence type="ECO:0000256" key="2">
    <source>
        <dbReference type="ARBA" id="ARBA00022475"/>
    </source>
</evidence>
<dbReference type="InterPro" id="IPR001750">
    <property type="entry name" value="ND/Mrp_TM"/>
</dbReference>